<gene>
    <name evidence="10" type="ORF">PCC79_15525</name>
</gene>
<dbReference type="RefSeq" id="WP_342372365.1">
    <property type="nucleotide sequence ID" value="NZ_CP115965.1"/>
</dbReference>
<dbReference type="SUPFAM" id="SSF52777">
    <property type="entry name" value="CoA-dependent acyltransferases"/>
    <property type="match status" value="1"/>
</dbReference>
<dbReference type="InterPro" id="IPR004167">
    <property type="entry name" value="PSBD"/>
</dbReference>
<dbReference type="InterPro" id="IPR001078">
    <property type="entry name" value="2-oxoacid_DH_actylTfrase"/>
</dbReference>
<dbReference type="Pfam" id="PF00364">
    <property type="entry name" value="Biotin_lipoyl"/>
    <property type="match status" value="1"/>
</dbReference>
<keyword evidence="5 6" id="KW-0012">Acyltransferase</keyword>
<evidence type="ECO:0000256" key="7">
    <source>
        <dbReference type="SAM" id="MobiDB-lite"/>
    </source>
</evidence>
<dbReference type="PANTHER" id="PTHR43178:SF5">
    <property type="entry name" value="LIPOAMIDE ACYLTRANSFERASE COMPONENT OF BRANCHED-CHAIN ALPHA-KETO ACID DEHYDROGENASE COMPLEX, MITOCHONDRIAL"/>
    <property type="match status" value="1"/>
</dbReference>
<keyword evidence="11" id="KW-1185">Reference proteome</keyword>
<dbReference type="CDD" id="cd06849">
    <property type="entry name" value="lipoyl_domain"/>
    <property type="match status" value="1"/>
</dbReference>
<feature type="region of interest" description="Disordered" evidence="7">
    <location>
        <begin position="136"/>
        <end position="216"/>
    </location>
</feature>
<feature type="region of interest" description="Disordered" evidence="7">
    <location>
        <begin position="76"/>
        <end position="122"/>
    </location>
</feature>
<dbReference type="InterPro" id="IPR003016">
    <property type="entry name" value="2-oxoA_DH_lipoyl-BS"/>
</dbReference>
<evidence type="ECO:0000256" key="1">
    <source>
        <dbReference type="ARBA" id="ARBA00001938"/>
    </source>
</evidence>
<reference evidence="10 11" key="1">
    <citation type="journal article" date="2023" name="Environ Microbiome">
        <title>A coral-associated actinobacterium mitigates coral bleaching under heat stress.</title>
        <authorList>
            <person name="Li J."/>
            <person name="Zou Y."/>
            <person name="Li Q."/>
            <person name="Zhang J."/>
            <person name="Bourne D.G."/>
            <person name="Lyu Y."/>
            <person name="Liu C."/>
            <person name="Zhang S."/>
        </authorList>
    </citation>
    <scope>NUCLEOTIDE SEQUENCE [LARGE SCALE GENOMIC DNA]</scope>
    <source>
        <strain evidence="10 11">SCSIO 13291</strain>
    </source>
</reference>
<accession>A0ABZ3C722</accession>
<organism evidence="10 11">
    <name type="scientific">Propioniciclava soli</name>
    <dbReference type="NCBI Taxonomy" id="2775081"/>
    <lineage>
        <taxon>Bacteria</taxon>
        <taxon>Bacillati</taxon>
        <taxon>Actinomycetota</taxon>
        <taxon>Actinomycetes</taxon>
        <taxon>Propionibacteriales</taxon>
        <taxon>Propionibacteriaceae</taxon>
        <taxon>Propioniciclava</taxon>
    </lineage>
</organism>
<feature type="domain" description="Peripheral subunit-binding (PSBD)" evidence="9">
    <location>
        <begin position="215"/>
        <end position="252"/>
    </location>
</feature>
<dbReference type="Gene3D" id="2.40.50.100">
    <property type="match status" value="1"/>
</dbReference>
<dbReference type="EMBL" id="CP115965">
    <property type="protein sequence ID" value="WZW98278.1"/>
    <property type="molecule type" value="Genomic_DNA"/>
</dbReference>
<dbReference type="PROSITE" id="PS50968">
    <property type="entry name" value="BIOTINYL_LIPOYL"/>
    <property type="match status" value="1"/>
</dbReference>
<dbReference type="InterPro" id="IPR011053">
    <property type="entry name" value="Single_hybrid_motif"/>
</dbReference>
<feature type="compositionally biased region" description="Polar residues" evidence="7">
    <location>
        <begin position="92"/>
        <end position="101"/>
    </location>
</feature>
<proteinExistence type="inferred from homology"/>
<dbReference type="SUPFAM" id="SSF51230">
    <property type="entry name" value="Single hybrid motif"/>
    <property type="match status" value="1"/>
</dbReference>
<keyword evidence="3 6" id="KW-0808">Transferase</keyword>
<dbReference type="PANTHER" id="PTHR43178">
    <property type="entry name" value="DIHYDROLIPOAMIDE ACETYLTRANSFERASE COMPONENT OF PYRUVATE DEHYDROGENASE COMPLEX"/>
    <property type="match status" value="1"/>
</dbReference>
<evidence type="ECO:0000259" key="8">
    <source>
        <dbReference type="PROSITE" id="PS50968"/>
    </source>
</evidence>
<evidence type="ECO:0000313" key="11">
    <source>
        <dbReference type="Proteomes" id="UP001434337"/>
    </source>
</evidence>
<dbReference type="Pfam" id="PF02817">
    <property type="entry name" value="E3_binding"/>
    <property type="match status" value="1"/>
</dbReference>
<feature type="region of interest" description="Disordered" evidence="7">
    <location>
        <begin position="236"/>
        <end position="264"/>
    </location>
</feature>
<dbReference type="InterPro" id="IPR036625">
    <property type="entry name" value="E3-bd_dom_sf"/>
</dbReference>
<evidence type="ECO:0000313" key="10">
    <source>
        <dbReference type="EMBL" id="WZW98278.1"/>
    </source>
</evidence>
<keyword evidence="4 6" id="KW-0450">Lipoyl</keyword>
<feature type="compositionally biased region" description="Low complexity" evidence="7">
    <location>
        <begin position="109"/>
        <end position="122"/>
    </location>
</feature>
<dbReference type="Pfam" id="PF00198">
    <property type="entry name" value="2-oxoacid_dh"/>
    <property type="match status" value="1"/>
</dbReference>
<dbReference type="EC" id="2.3.1.-" evidence="6"/>
<dbReference type="InterPro" id="IPR050743">
    <property type="entry name" value="2-oxoacid_DH_E2_comp"/>
</dbReference>
<name>A0ABZ3C722_9ACTN</name>
<dbReference type="InterPro" id="IPR000089">
    <property type="entry name" value="Biotin_lipoyl"/>
</dbReference>
<evidence type="ECO:0000256" key="3">
    <source>
        <dbReference type="ARBA" id="ARBA00022679"/>
    </source>
</evidence>
<dbReference type="PROSITE" id="PS51826">
    <property type="entry name" value="PSBD"/>
    <property type="match status" value="1"/>
</dbReference>
<dbReference type="InterPro" id="IPR023213">
    <property type="entry name" value="CAT-like_dom_sf"/>
</dbReference>
<dbReference type="Proteomes" id="UP001434337">
    <property type="component" value="Chromosome"/>
</dbReference>
<comment type="cofactor">
    <cofactor evidence="1 6">
        <name>(R)-lipoate</name>
        <dbReference type="ChEBI" id="CHEBI:83088"/>
    </cofactor>
</comment>
<evidence type="ECO:0000256" key="5">
    <source>
        <dbReference type="ARBA" id="ARBA00023315"/>
    </source>
</evidence>
<evidence type="ECO:0000256" key="4">
    <source>
        <dbReference type="ARBA" id="ARBA00022823"/>
    </source>
</evidence>
<dbReference type="PROSITE" id="PS00189">
    <property type="entry name" value="LIPOYL"/>
    <property type="match status" value="1"/>
</dbReference>
<evidence type="ECO:0000256" key="2">
    <source>
        <dbReference type="ARBA" id="ARBA00007317"/>
    </source>
</evidence>
<sequence length="494" mass="51573">MFEMKLTDPGEGLVEAEIVAWHVAPGDAVKINDVVVEVETAKSVVELPSPFEGVVGELRCEVGDVVEVGSVIMTVVDADDPGENPPDGATTGAESEGQSATREPAEAQTESATDAAGAGDAAPEASGALLVGYGAAQAPATRRPRKGVARPDAGPQGGQVNESYGLDETPAHKVDEVYYTSPIDDEPAEPPLPQPSEARARGAAVAPTDPVGRPLAKPAVRRLARDLGLDLATVAGTGPGGSITPNDVAQAAAGEAGGRRPTTRIPLRGVRRQMVQSMTASLQVPQASVWMDVDVTNTVELIEQLRGRREFAGLRISPILVLAKAVCLAMQRHPDVNGTLDLERGEIVVRPDVNLGIAAATQRGLVVPNIKRANELNLVELAQALNDLVATVREGRITPADAADGTFTITNVGVFGVEGGTPILNPGESAILLLGTFNRRPWVVGEGADERIVIRSVAKLTLSIDHRVLDGEQASRFLADVATILTDPGLALLY</sequence>
<dbReference type="SUPFAM" id="SSF47005">
    <property type="entry name" value="Peripheral subunit-binding domain of 2-oxo acid dehydrogenase complex"/>
    <property type="match status" value="1"/>
</dbReference>
<evidence type="ECO:0000256" key="6">
    <source>
        <dbReference type="RuleBase" id="RU003423"/>
    </source>
</evidence>
<evidence type="ECO:0000259" key="9">
    <source>
        <dbReference type="PROSITE" id="PS51826"/>
    </source>
</evidence>
<dbReference type="Gene3D" id="4.10.320.10">
    <property type="entry name" value="E3-binding domain"/>
    <property type="match status" value="1"/>
</dbReference>
<feature type="domain" description="Lipoyl-binding" evidence="8">
    <location>
        <begin position="1"/>
        <end position="76"/>
    </location>
</feature>
<dbReference type="Gene3D" id="3.30.559.10">
    <property type="entry name" value="Chloramphenicol acetyltransferase-like domain"/>
    <property type="match status" value="1"/>
</dbReference>
<protein>
    <recommendedName>
        <fullName evidence="6">Dihydrolipoamide acetyltransferase component of pyruvate dehydrogenase complex</fullName>
        <ecNumber evidence="6">2.3.1.-</ecNumber>
    </recommendedName>
</protein>
<comment type="similarity">
    <text evidence="2 6">Belongs to the 2-oxoacid dehydrogenase family.</text>
</comment>